<name>A0A1G7YGX5_9BURK</name>
<reference evidence="1 2" key="1">
    <citation type="submission" date="2016-10" db="EMBL/GenBank/DDBJ databases">
        <authorList>
            <person name="de Groot N.N."/>
        </authorList>
    </citation>
    <scope>NUCLEOTIDE SEQUENCE [LARGE SCALE GENOMIC DNA]</scope>
    <source>
        <strain evidence="1 2">LMG 2247</strain>
    </source>
</reference>
<sequence length="148" mass="16110">MKHRTLSLPATLKLLRNALRETFPAHAIDASPSPSGRCGITVTWCDGPTVPQVQQVLRSFSLGGAQSVLWHSFSGAPVTFKPYITTTRSTSGQPVDPVVPQPSATLAGITTFDDLHAWTLHVQHLDEQRRGDRLVRRLDGPTFFAAVA</sequence>
<dbReference type="OrthoDB" id="9132873at2"/>
<gene>
    <name evidence="1" type="ORF">SAMN05216466_106178</name>
</gene>
<dbReference type="EMBL" id="FNCJ01000006">
    <property type="protein sequence ID" value="SDG95614.1"/>
    <property type="molecule type" value="Genomic_DNA"/>
</dbReference>
<evidence type="ECO:0008006" key="3">
    <source>
        <dbReference type="Google" id="ProtNLM"/>
    </source>
</evidence>
<evidence type="ECO:0000313" key="1">
    <source>
        <dbReference type="EMBL" id="SDG95614.1"/>
    </source>
</evidence>
<dbReference type="AlphaFoldDB" id="A0A1G7YGX5"/>
<evidence type="ECO:0000313" key="2">
    <source>
        <dbReference type="Proteomes" id="UP000199706"/>
    </source>
</evidence>
<proteinExistence type="predicted"/>
<dbReference type="Proteomes" id="UP000199706">
    <property type="component" value="Unassembled WGS sequence"/>
</dbReference>
<organism evidence="1 2">
    <name type="scientific">Paraburkholderia phenazinium</name>
    <dbReference type="NCBI Taxonomy" id="60549"/>
    <lineage>
        <taxon>Bacteria</taxon>
        <taxon>Pseudomonadati</taxon>
        <taxon>Pseudomonadota</taxon>
        <taxon>Betaproteobacteria</taxon>
        <taxon>Burkholderiales</taxon>
        <taxon>Burkholderiaceae</taxon>
        <taxon>Paraburkholderia</taxon>
    </lineage>
</organism>
<protein>
    <recommendedName>
        <fullName evidence="3">Large polyvalent protein associated domain-containing protein</fullName>
    </recommendedName>
</protein>
<accession>A0A1G7YGX5</accession>
<dbReference type="RefSeq" id="WP_090685460.1">
    <property type="nucleotide sequence ID" value="NZ_FNCJ01000006.1"/>
</dbReference>